<dbReference type="InterPro" id="IPR018289">
    <property type="entry name" value="MULE_transposase_dom"/>
</dbReference>
<dbReference type="OMA" id="RAYHAHR"/>
<evidence type="ECO:0000259" key="1">
    <source>
        <dbReference type="Pfam" id="PF10551"/>
    </source>
</evidence>
<dbReference type="GeneID" id="20659925"/>
<reference evidence="2 3" key="1">
    <citation type="journal article" date="2006" name="Science">
        <title>Phytophthora genome sequences uncover evolutionary origins and mechanisms of pathogenesis.</title>
        <authorList>
            <person name="Tyler B.M."/>
            <person name="Tripathy S."/>
            <person name="Zhang X."/>
            <person name="Dehal P."/>
            <person name="Jiang R.H."/>
            <person name="Aerts A."/>
            <person name="Arredondo F.D."/>
            <person name="Baxter L."/>
            <person name="Bensasson D."/>
            <person name="Beynon J.L."/>
            <person name="Chapman J."/>
            <person name="Damasceno C.M."/>
            <person name="Dorrance A.E."/>
            <person name="Dou D."/>
            <person name="Dickerman A.W."/>
            <person name="Dubchak I.L."/>
            <person name="Garbelotto M."/>
            <person name="Gijzen M."/>
            <person name="Gordon S.G."/>
            <person name="Govers F."/>
            <person name="Grunwald N.J."/>
            <person name="Huang W."/>
            <person name="Ivors K.L."/>
            <person name="Jones R.W."/>
            <person name="Kamoun S."/>
            <person name="Krampis K."/>
            <person name="Lamour K.H."/>
            <person name="Lee M.K."/>
            <person name="McDonald W.H."/>
            <person name="Medina M."/>
            <person name="Meijer H.J."/>
            <person name="Nordberg E.K."/>
            <person name="Maclean D.J."/>
            <person name="Ospina-Giraldo M.D."/>
            <person name="Morris P.F."/>
            <person name="Phuntumart V."/>
            <person name="Putnam N.H."/>
            <person name="Rash S."/>
            <person name="Rose J.K."/>
            <person name="Sakihama Y."/>
            <person name="Salamov A.A."/>
            <person name="Savidor A."/>
            <person name="Scheuring C.F."/>
            <person name="Smith B.M."/>
            <person name="Sobral B.W."/>
            <person name="Terry A."/>
            <person name="Torto-Alalibo T.A."/>
            <person name="Win J."/>
            <person name="Xu Z."/>
            <person name="Zhang H."/>
            <person name="Grigoriev I.V."/>
            <person name="Rokhsar D.S."/>
            <person name="Boore J.L."/>
        </authorList>
    </citation>
    <scope>NUCLEOTIDE SEQUENCE [LARGE SCALE GENOMIC DNA]</scope>
    <source>
        <strain evidence="2 3">P6497</strain>
    </source>
</reference>
<dbReference type="AlphaFoldDB" id="G4ZWY5"/>
<sequence length="258" mass="29265">HTCRATVITPAAAVDVSTRLEAETDRLATTNQGMTAQQIWESVSQQFYRRDDGMVIRGLTRLQVMGRVHRTRRMHFGGNVHGVIDVPPLALVAGTDLTFFQFQHIYHEAGQLQRIIGWAHPRLLELLRYPGIQLFVDGTFCSVPRSFHQCVVVMLRDAASRVFIPVVYVLTTNRTIPTYNRLFRFVADAAGQPLRPAQVVVDFEQALIDAVGENFPTARVIGCFFHWKQAIRRRMIALHLPAGTCSQHQVQWNNKTYA</sequence>
<keyword evidence="3" id="KW-1185">Reference proteome</keyword>
<dbReference type="InParanoid" id="G4ZWY5"/>
<evidence type="ECO:0000313" key="3">
    <source>
        <dbReference type="Proteomes" id="UP000002640"/>
    </source>
</evidence>
<evidence type="ECO:0000313" key="2">
    <source>
        <dbReference type="EMBL" id="EGZ11756.1"/>
    </source>
</evidence>
<feature type="non-terminal residue" evidence="2">
    <location>
        <position position="1"/>
    </location>
</feature>
<protein>
    <recommendedName>
        <fullName evidence="1">MULE transposase domain-containing protein</fullName>
    </recommendedName>
</protein>
<name>G4ZWY5_PHYSP</name>
<dbReference type="KEGG" id="psoj:PHYSODRAFT_517476"/>
<dbReference type="Proteomes" id="UP000002640">
    <property type="component" value="Unassembled WGS sequence"/>
</dbReference>
<proteinExistence type="predicted"/>
<feature type="domain" description="MULE transposase" evidence="1">
    <location>
        <begin position="134"/>
        <end position="228"/>
    </location>
</feature>
<dbReference type="Pfam" id="PF10551">
    <property type="entry name" value="MULE"/>
    <property type="match status" value="1"/>
</dbReference>
<organism evidence="2 3">
    <name type="scientific">Phytophthora sojae (strain P6497)</name>
    <name type="common">Soybean stem and root rot agent</name>
    <name type="synonym">Phytophthora megasperma f. sp. glycines</name>
    <dbReference type="NCBI Taxonomy" id="1094619"/>
    <lineage>
        <taxon>Eukaryota</taxon>
        <taxon>Sar</taxon>
        <taxon>Stramenopiles</taxon>
        <taxon>Oomycota</taxon>
        <taxon>Peronosporomycetes</taxon>
        <taxon>Peronosporales</taxon>
        <taxon>Peronosporaceae</taxon>
        <taxon>Phytophthora</taxon>
    </lineage>
</organism>
<gene>
    <name evidence="2" type="ORF">PHYSODRAFT_517476</name>
</gene>
<dbReference type="EMBL" id="JH159157">
    <property type="protein sequence ID" value="EGZ11756.1"/>
    <property type="molecule type" value="Genomic_DNA"/>
</dbReference>
<dbReference type="RefSeq" id="XP_009532089.1">
    <property type="nucleotide sequence ID" value="XM_009533794.1"/>
</dbReference>
<accession>G4ZWY5</accession>